<proteinExistence type="predicted"/>
<dbReference type="EMBL" id="BHYM01000022">
    <property type="protein sequence ID" value="GCE38833.1"/>
    <property type="molecule type" value="Genomic_DNA"/>
</dbReference>
<sequence>MSTHAFEDRRAFLASLSSPGGPLTIDAPHATINDRRYFRRIQGEPVPTRARLRLHERILADWRASRTQVRRDRMGILMAGPPGAGKSTAQAHLVGERAQGWRHLDADEFKLRLLAAAVADGSLQQLLPEELRADPGQPSRFYPNELSALVHIESNLLLETAVAQSLSVGENVIIDGTMAWKPWATELVTRLEREHYTVHIADVEASREVATARIVHRWQQGLTAALTASGDDPARTMGGRWLPVSAVDRLFTDNRLPDGKPLHGVSVSEVNAREVSEESPAVTRYDLYRTFAVDRGPEHIERRERTAGGPLEQRWGASDSQDLGCAERTPEPEIDHQ</sequence>
<protein>
    <submittedName>
        <fullName evidence="2">Uncharacterized protein</fullName>
    </submittedName>
</protein>
<name>A0A402C5G4_RHOWR</name>
<dbReference type="Gene3D" id="3.40.50.300">
    <property type="entry name" value="P-loop containing nucleotide triphosphate hydrolases"/>
    <property type="match status" value="1"/>
</dbReference>
<dbReference type="RefSeq" id="WP_124391329.1">
    <property type="nucleotide sequence ID" value="NZ_BHYM01000022.1"/>
</dbReference>
<feature type="compositionally biased region" description="Basic and acidic residues" evidence="1">
    <location>
        <begin position="328"/>
        <end position="337"/>
    </location>
</feature>
<evidence type="ECO:0000313" key="3">
    <source>
        <dbReference type="Proteomes" id="UP000287519"/>
    </source>
</evidence>
<dbReference type="OrthoDB" id="4451554at2"/>
<dbReference type="InterPro" id="IPR027417">
    <property type="entry name" value="P-loop_NTPase"/>
</dbReference>
<keyword evidence="3" id="KW-1185">Reference proteome</keyword>
<dbReference type="Proteomes" id="UP000287519">
    <property type="component" value="Unassembled WGS sequence"/>
</dbReference>
<reference evidence="2 3" key="1">
    <citation type="submission" date="2018-11" db="EMBL/GenBank/DDBJ databases">
        <title>Microbial catabolism of amino acid.</title>
        <authorList>
            <person name="Hibi M."/>
            <person name="Ogawa J."/>
        </authorList>
    </citation>
    <scope>NUCLEOTIDE SEQUENCE [LARGE SCALE GENOMIC DNA]</scope>
    <source>
        <strain evidence="2 3">C31-06</strain>
    </source>
</reference>
<accession>A0A402C5G4</accession>
<organism evidence="2 3">
    <name type="scientific">Rhodococcus wratislaviensis</name>
    <name type="common">Tsukamurella wratislaviensis</name>
    <dbReference type="NCBI Taxonomy" id="44752"/>
    <lineage>
        <taxon>Bacteria</taxon>
        <taxon>Bacillati</taxon>
        <taxon>Actinomycetota</taxon>
        <taxon>Actinomycetes</taxon>
        <taxon>Mycobacteriales</taxon>
        <taxon>Nocardiaceae</taxon>
        <taxon>Rhodococcus</taxon>
    </lineage>
</organism>
<dbReference type="AlphaFoldDB" id="A0A402C5G4"/>
<evidence type="ECO:0000313" key="2">
    <source>
        <dbReference type="EMBL" id="GCE38833.1"/>
    </source>
</evidence>
<gene>
    <name evidence="2" type="ORF">Rhow_002357</name>
</gene>
<feature type="region of interest" description="Disordered" evidence="1">
    <location>
        <begin position="299"/>
        <end position="337"/>
    </location>
</feature>
<evidence type="ECO:0000256" key="1">
    <source>
        <dbReference type="SAM" id="MobiDB-lite"/>
    </source>
</evidence>
<dbReference type="Pfam" id="PF13671">
    <property type="entry name" value="AAA_33"/>
    <property type="match status" value="1"/>
</dbReference>
<dbReference type="SUPFAM" id="SSF52540">
    <property type="entry name" value="P-loop containing nucleoside triphosphate hydrolases"/>
    <property type="match status" value="1"/>
</dbReference>
<comment type="caution">
    <text evidence="2">The sequence shown here is derived from an EMBL/GenBank/DDBJ whole genome shotgun (WGS) entry which is preliminary data.</text>
</comment>